<dbReference type="PANTHER" id="PTHR24282">
    <property type="entry name" value="CYTOCHROME P450 FAMILY MEMBER"/>
    <property type="match status" value="1"/>
</dbReference>
<dbReference type="InterPro" id="IPR050665">
    <property type="entry name" value="Cytochrome_P450_Monooxygen"/>
</dbReference>
<evidence type="ECO:0000313" key="13">
    <source>
        <dbReference type="EMBL" id="AAK73105.1"/>
    </source>
</evidence>
<dbReference type="InterPro" id="IPR001128">
    <property type="entry name" value="Cyt_P450"/>
</dbReference>
<sequence>MGTGGVALVAAALAVVLVTRLWTALAHLVWRPYAVARAFARQGIRGPPYRVLVGNGKEVQAMRAATSGDTLDLASHDYIARVMPQYRAWVSLYGKVFLTWSGSTPALFVGSHDMVKRVLFDKAGLYGKTDPGPTILSLMGRGLVFTDGDDWSRHRRVVHPAFAMDKLKSMTGAMAACAAEVIRGWEARAAASGDRGEVTVEVGQQFTELTADVISHTAFGSSYRQGKEVFLAQRELQFIAFASINSGMRVPGTQYAPTKANVRRWQLERTVRGTLMAIIDERLAAAKEAKGYGSDLLGLMLEANAGDGGGKRQQQAMSMDEIIDECKTFFFAGHDTTSHLLTWAMFLLGTHPEWQQRLREEVVRECGGAEVPLSGDALNKLKLVTMVLYETLRLYGAVPLIARRATAGADLCGVKVPKGTLLLIPIAMLHRDEEVWGADAGAFNPLRFRDGMGRAATHPNALLSFSLGPRSCIGQDFAMLEAKATLALILRRFAFRVAPEYVHAPADFLTLQPSKGLPVVLKLLEPAVLVTSSG</sequence>
<dbReference type="GO" id="GO:0020037">
    <property type="term" value="F:heme binding"/>
    <property type="evidence" value="ECO:0007669"/>
    <property type="project" value="InterPro"/>
</dbReference>
<evidence type="ECO:0000256" key="5">
    <source>
        <dbReference type="ARBA" id="ARBA00022723"/>
    </source>
</evidence>
<evidence type="ECO:0000256" key="6">
    <source>
        <dbReference type="ARBA" id="ARBA00022989"/>
    </source>
</evidence>
<keyword evidence="7 12" id="KW-0560">Oxidoreductase</keyword>
<dbReference type="GO" id="GO:0005506">
    <property type="term" value="F:iron ion binding"/>
    <property type="evidence" value="ECO:0007669"/>
    <property type="project" value="InterPro"/>
</dbReference>
<organism evidence="13">
    <name type="scientific">Zea mays</name>
    <name type="common">Maize</name>
    <dbReference type="NCBI Taxonomy" id="4577"/>
    <lineage>
        <taxon>Eukaryota</taxon>
        <taxon>Viridiplantae</taxon>
        <taxon>Streptophyta</taxon>
        <taxon>Embryophyta</taxon>
        <taxon>Tracheophyta</taxon>
        <taxon>Spermatophyta</taxon>
        <taxon>Magnoliopsida</taxon>
        <taxon>Liliopsida</taxon>
        <taxon>Poales</taxon>
        <taxon>Poaceae</taxon>
        <taxon>PACMAD clade</taxon>
        <taxon>Panicoideae</taxon>
        <taxon>Andropogonodae</taxon>
        <taxon>Andropogoneae</taxon>
        <taxon>Tripsacinae</taxon>
        <taxon>Zea</taxon>
    </lineage>
</organism>
<dbReference type="Pfam" id="PF00067">
    <property type="entry name" value="p450"/>
    <property type="match status" value="1"/>
</dbReference>
<dbReference type="GO" id="GO:0016705">
    <property type="term" value="F:oxidoreductase activity, acting on paired donors, with incorporation or reduction of molecular oxygen"/>
    <property type="evidence" value="ECO:0007669"/>
    <property type="project" value="InterPro"/>
</dbReference>
<dbReference type="ExpressionAtlas" id="Q94EV6">
    <property type="expression patterns" value="baseline"/>
</dbReference>
<evidence type="ECO:0000256" key="9">
    <source>
        <dbReference type="ARBA" id="ARBA00023033"/>
    </source>
</evidence>
<accession>Q94EV6</accession>
<dbReference type="PROSITE" id="PS00086">
    <property type="entry name" value="CYTOCHROME_P450"/>
    <property type="match status" value="1"/>
</dbReference>
<evidence type="ECO:0000256" key="11">
    <source>
        <dbReference type="PIRSR" id="PIRSR602401-1"/>
    </source>
</evidence>
<evidence type="ECO:0000256" key="3">
    <source>
        <dbReference type="ARBA" id="ARBA00022617"/>
    </source>
</evidence>
<evidence type="ECO:0000256" key="7">
    <source>
        <dbReference type="ARBA" id="ARBA00023002"/>
    </source>
</evidence>
<keyword evidence="6" id="KW-1133">Transmembrane helix</keyword>
<dbReference type="PRINTS" id="PR00463">
    <property type="entry name" value="EP450I"/>
</dbReference>
<gene>
    <name evidence="13" type="primary">cytP450</name>
</gene>
<keyword evidence="9 12" id="KW-0503">Monooxygenase</keyword>
<dbReference type="SUPFAM" id="SSF48264">
    <property type="entry name" value="Cytochrome P450"/>
    <property type="match status" value="1"/>
</dbReference>
<name>Q94EV6_MAIZE</name>
<evidence type="ECO:0000256" key="4">
    <source>
        <dbReference type="ARBA" id="ARBA00022692"/>
    </source>
</evidence>
<evidence type="ECO:0000256" key="12">
    <source>
        <dbReference type="RuleBase" id="RU000461"/>
    </source>
</evidence>
<comment type="similarity">
    <text evidence="2 12">Belongs to the cytochrome P450 family.</text>
</comment>
<dbReference type="EMBL" id="AF391808">
    <property type="protein sequence ID" value="AAK73105.1"/>
    <property type="molecule type" value="Genomic_DNA"/>
</dbReference>
<dbReference type="InterPro" id="IPR036396">
    <property type="entry name" value="Cyt_P450_sf"/>
</dbReference>
<keyword evidence="10" id="KW-0472">Membrane</keyword>
<comment type="cofactor">
    <cofactor evidence="11">
        <name>heme</name>
        <dbReference type="ChEBI" id="CHEBI:30413"/>
    </cofactor>
</comment>
<reference evidence="13" key="1">
    <citation type="journal article" date="2002" name="Proc. Natl. Acad. Sci. U.S.A.">
        <title>Recombination rates between adjacent genic and retrotransposon regions in maize vary by 2 orders of magnitude.</title>
        <authorList>
            <person name="Fu H."/>
            <person name="Zheng Z."/>
            <person name="Dooner H.K."/>
        </authorList>
    </citation>
    <scope>NUCLEOTIDE SEQUENCE</scope>
</reference>
<dbReference type="InterPro" id="IPR017972">
    <property type="entry name" value="Cyt_P450_CS"/>
</dbReference>
<proteinExistence type="inferred from homology"/>
<dbReference type="GO" id="GO:0006629">
    <property type="term" value="P:lipid metabolic process"/>
    <property type="evidence" value="ECO:0007669"/>
    <property type="project" value="UniProtKB-ARBA"/>
</dbReference>
<dbReference type="GO" id="GO:0004497">
    <property type="term" value="F:monooxygenase activity"/>
    <property type="evidence" value="ECO:0007669"/>
    <property type="project" value="UniProtKB-KW"/>
</dbReference>
<dbReference type="PANTHER" id="PTHR24282:SF100">
    <property type="entry name" value="OS06G0191800 PROTEIN"/>
    <property type="match status" value="1"/>
</dbReference>
<dbReference type="CDD" id="cd20641">
    <property type="entry name" value="CYP709"/>
    <property type="match status" value="1"/>
</dbReference>
<evidence type="ECO:0000256" key="10">
    <source>
        <dbReference type="ARBA" id="ARBA00023136"/>
    </source>
</evidence>
<keyword evidence="8 11" id="KW-0408">Iron</keyword>
<dbReference type="PRINTS" id="PR00385">
    <property type="entry name" value="P450"/>
</dbReference>
<keyword evidence="4" id="KW-0812">Transmembrane</keyword>
<comment type="subcellular location">
    <subcellularLocation>
        <location evidence="1">Membrane</location>
    </subcellularLocation>
</comment>
<evidence type="ECO:0000256" key="8">
    <source>
        <dbReference type="ARBA" id="ARBA00023004"/>
    </source>
</evidence>
<dbReference type="Gene3D" id="1.10.630.10">
    <property type="entry name" value="Cytochrome P450"/>
    <property type="match status" value="1"/>
</dbReference>
<dbReference type="AlphaFoldDB" id="Q94EV6"/>
<reference evidence="13" key="2">
    <citation type="submission" date="2008-01" db="EMBL/GenBank/DDBJ databases">
        <authorList>
            <person name="He L."/>
            <person name="Dooner H.K."/>
        </authorList>
    </citation>
    <scope>NUCLEOTIDE SEQUENCE</scope>
</reference>
<dbReference type="GO" id="GO:0016020">
    <property type="term" value="C:membrane"/>
    <property type="evidence" value="ECO:0007669"/>
    <property type="project" value="UniProtKB-SubCell"/>
</dbReference>
<evidence type="ECO:0000256" key="1">
    <source>
        <dbReference type="ARBA" id="ARBA00004370"/>
    </source>
</evidence>
<evidence type="ECO:0000256" key="2">
    <source>
        <dbReference type="ARBA" id="ARBA00010617"/>
    </source>
</evidence>
<feature type="binding site" description="axial binding residue" evidence="11">
    <location>
        <position position="472"/>
    </location>
    <ligand>
        <name>heme</name>
        <dbReference type="ChEBI" id="CHEBI:30413"/>
    </ligand>
    <ligandPart>
        <name>Fe</name>
        <dbReference type="ChEBI" id="CHEBI:18248"/>
    </ligandPart>
</feature>
<keyword evidence="5 11" id="KW-0479">Metal-binding</keyword>
<keyword evidence="3 11" id="KW-0349">Heme</keyword>
<dbReference type="InterPro" id="IPR002401">
    <property type="entry name" value="Cyt_P450_E_grp-I"/>
</dbReference>
<protein>
    <submittedName>
        <fullName evidence="13">Cytochrome P450</fullName>
    </submittedName>
</protein>